<dbReference type="Pfam" id="PF00486">
    <property type="entry name" value="Trans_reg_C"/>
    <property type="match status" value="1"/>
</dbReference>
<dbReference type="PANTHER" id="PTHR48111:SF22">
    <property type="entry name" value="REGULATOR OF RPOS"/>
    <property type="match status" value="1"/>
</dbReference>
<evidence type="ECO:0000256" key="5">
    <source>
        <dbReference type="ARBA" id="ARBA00023163"/>
    </source>
</evidence>
<dbReference type="GO" id="GO:0006355">
    <property type="term" value="P:regulation of DNA-templated transcription"/>
    <property type="evidence" value="ECO:0007669"/>
    <property type="project" value="InterPro"/>
</dbReference>
<keyword evidence="4 7" id="KW-0238">DNA-binding</keyword>
<feature type="DNA-binding region" description="OmpR/PhoB-type" evidence="7">
    <location>
        <begin position="119"/>
        <end position="213"/>
    </location>
</feature>
<feature type="domain" description="OmpR/PhoB-type" evidence="9">
    <location>
        <begin position="119"/>
        <end position="213"/>
    </location>
</feature>
<keyword evidence="5" id="KW-0804">Transcription</keyword>
<evidence type="ECO:0000256" key="7">
    <source>
        <dbReference type="PROSITE-ProRule" id="PRU01091"/>
    </source>
</evidence>
<keyword evidence="2" id="KW-0902">Two-component regulatory system</keyword>
<dbReference type="Pfam" id="PF00072">
    <property type="entry name" value="Response_reg"/>
    <property type="match status" value="1"/>
</dbReference>
<evidence type="ECO:0000313" key="10">
    <source>
        <dbReference type="EMBL" id="ADG92109.1"/>
    </source>
</evidence>
<dbReference type="InterPro" id="IPR039420">
    <property type="entry name" value="WalR-like"/>
</dbReference>
<name>D5V5S3_ARCNC</name>
<dbReference type="Gene3D" id="3.40.50.2300">
    <property type="match status" value="1"/>
</dbReference>
<dbReference type="InterPro" id="IPR011006">
    <property type="entry name" value="CheY-like_superfamily"/>
</dbReference>
<evidence type="ECO:0000313" key="11">
    <source>
        <dbReference type="Proteomes" id="UP000000939"/>
    </source>
</evidence>
<dbReference type="EMBL" id="CP001999">
    <property type="protein sequence ID" value="ADG92109.1"/>
    <property type="molecule type" value="Genomic_DNA"/>
</dbReference>
<dbReference type="HOGENOM" id="CLU_000445_30_3_7"/>
<evidence type="ECO:0000259" key="8">
    <source>
        <dbReference type="PROSITE" id="PS50110"/>
    </source>
</evidence>
<keyword evidence="11" id="KW-1185">Reference proteome</keyword>
<dbReference type="Gene3D" id="1.10.10.10">
    <property type="entry name" value="Winged helix-like DNA-binding domain superfamily/Winged helix DNA-binding domain"/>
    <property type="match status" value="1"/>
</dbReference>
<dbReference type="PANTHER" id="PTHR48111">
    <property type="entry name" value="REGULATOR OF RPOS"/>
    <property type="match status" value="1"/>
</dbReference>
<dbReference type="PROSITE" id="PS51755">
    <property type="entry name" value="OMPR_PHOB"/>
    <property type="match status" value="1"/>
</dbReference>
<evidence type="ECO:0000259" key="9">
    <source>
        <dbReference type="PROSITE" id="PS51755"/>
    </source>
</evidence>
<dbReference type="SMART" id="SM00448">
    <property type="entry name" value="REC"/>
    <property type="match status" value="1"/>
</dbReference>
<feature type="modified residue" description="4-aspartylphosphate" evidence="6">
    <location>
        <position position="50"/>
    </location>
</feature>
<reference evidence="10 11" key="1">
    <citation type="journal article" date="2010" name="Stand. Genomic Sci.">
        <title>Complete genome sequence of Arcobacter nitrofigilis type strain (CI).</title>
        <authorList>
            <person name="Pati A."/>
            <person name="Gronow S."/>
            <person name="Lapidus A."/>
            <person name="Copeland A."/>
            <person name="Glavina Del Rio T."/>
            <person name="Nolan M."/>
            <person name="Lucas S."/>
            <person name="Tice H."/>
            <person name="Cheng J.F."/>
            <person name="Han C."/>
            <person name="Chertkov O."/>
            <person name="Bruce D."/>
            <person name="Tapia R."/>
            <person name="Goodwin L."/>
            <person name="Pitluck S."/>
            <person name="Liolios K."/>
            <person name="Ivanova N."/>
            <person name="Mavromatis K."/>
            <person name="Chen A."/>
            <person name="Palaniappan K."/>
            <person name="Land M."/>
            <person name="Hauser L."/>
            <person name="Chang Y.J."/>
            <person name="Jeffries C.D."/>
            <person name="Detter J.C."/>
            <person name="Rohde M."/>
            <person name="Goker M."/>
            <person name="Bristow J."/>
            <person name="Eisen J.A."/>
            <person name="Markowitz V."/>
            <person name="Hugenholtz P."/>
            <person name="Klenk H.P."/>
            <person name="Kyrpides N.C."/>
        </authorList>
    </citation>
    <scope>NUCLEOTIDE SEQUENCE [LARGE SCALE GENOMIC DNA]</scope>
    <source>
        <strain evidence="11">ATCC 33309 / DSM 7299 / CCUG 15893 / LMG 7604 / NCTC 12251 / CI</strain>
    </source>
</reference>
<dbReference type="InterPro" id="IPR036388">
    <property type="entry name" value="WH-like_DNA-bd_sf"/>
</dbReference>
<dbReference type="GO" id="GO:0005829">
    <property type="term" value="C:cytosol"/>
    <property type="evidence" value="ECO:0007669"/>
    <property type="project" value="TreeGrafter"/>
</dbReference>
<organism evidence="10 11">
    <name type="scientific">Arcobacter nitrofigilis (strain ATCC 33309 / DSM 7299 / CCUG 15893 / LMG 7604 / NCTC 12251 / CI)</name>
    <name type="common">Campylobacter nitrofigilis</name>
    <dbReference type="NCBI Taxonomy" id="572480"/>
    <lineage>
        <taxon>Bacteria</taxon>
        <taxon>Pseudomonadati</taxon>
        <taxon>Campylobacterota</taxon>
        <taxon>Epsilonproteobacteria</taxon>
        <taxon>Campylobacterales</taxon>
        <taxon>Arcobacteraceae</taxon>
        <taxon>Arcobacter</taxon>
    </lineage>
</organism>
<dbReference type="InterPro" id="IPR001867">
    <property type="entry name" value="OmpR/PhoB-type_DNA-bd"/>
</dbReference>
<dbReference type="InterPro" id="IPR001789">
    <property type="entry name" value="Sig_transdc_resp-reg_receiver"/>
</dbReference>
<proteinExistence type="predicted"/>
<dbReference type="Proteomes" id="UP000000939">
    <property type="component" value="Chromosome"/>
</dbReference>
<dbReference type="SUPFAM" id="SSF46894">
    <property type="entry name" value="C-terminal effector domain of the bipartite response regulators"/>
    <property type="match status" value="1"/>
</dbReference>
<dbReference type="GO" id="GO:0000156">
    <property type="term" value="F:phosphorelay response regulator activity"/>
    <property type="evidence" value="ECO:0007669"/>
    <property type="project" value="TreeGrafter"/>
</dbReference>
<dbReference type="KEGG" id="ant:Arnit_0444"/>
<dbReference type="GO" id="GO:0000976">
    <property type="term" value="F:transcription cis-regulatory region binding"/>
    <property type="evidence" value="ECO:0007669"/>
    <property type="project" value="TreeGrafter"/>
</dbReference>
<evidence type="ECO:0000256" key="6">
    <source>
        <dbReference type="PROSITE-ProRule" id="PRU00169"/>
    </source>
</evidence>
<evidence type="ECO:0000256" key="1">
    <source>
        <dbReference type="ARBA" id="ARBA00022553"/>
    </source>
</evidence>
<dbReference type="GO" id="GO:0032993">
    <property type="term" value="C:protein-DNA complex"/>
    <property type="evidence" value="ECO:0007669"/>
    <property type="project" value="TreeGrafter"/>
</dbReference>
<dbReference type="PROSITE" id="PS50110">
    <property type="entry name" value="RESPONSE_REGULATORY"/>
    <property type="match status" value="1"/>
</dbReference>
<dbReference type="OrthoDB" id="5343355at2"/>
<evidence type="ECO:0000256" key="2">
    <source>
        <dbReference type="ARBA" id="ARBA00023012"/>
    </source>
</evidence>
<accession>D5V5S3</accession>
<keyword evidence="3" id="KW-0805">Transcription regulation</keyword>
<dbReference type="SMART" id="SM00862">
    <property type="entry name" value="Trans_reg_C"/>
    <property type="match status" value="1"/>
</dbReference>
<dbReference type="InterPro" id="IPR016032">
    <property type="entry name" value="Sig_transdc_resp-reg_C-effctor"/>
</dbReference>
<gene>
    <name evidence="10" type="ordered locus">Arnit_0444</name>
</gene>
<dbReference type="AlphaFoldDB" id="D5V5S3"/>
<dbReference type="STRING" id="572480.Arnit_0444"/>
<feature type="domain" description="Response regulatory" evidence="8">
    <location>
        <begin position="2"/>
        <end position="115"/>
    </location>
</feature>
<dbReference type="RefSeq" id="WP_013134254.1">
    <property type="nucleotide sequence ID" value="NC_014166.1"/>
</dbReference>
<dbReference type="SUPFAM" id="SSF52172">
    <property type="entry name" value="CheY-like"/>
    <property type="match status" value="1"/>
</dbReference>
<dbReference type="CDD" id="cd00383">
    <property type="entry name" value="trans_reg_C"/>
    <property type="match status" value="1"/>
</dbReference>
<dbReference type="eggNOG" id="COG0745">
    <property type="taxonomic scope" value="Bacteria"/>
</dbReference>
<evidence type="ECO:0000256" key="3">
    <source>
        <dbReference type="ARBA" id="ARBA00023015"/>
    </source>
</evidence>
<protein>
    <submittedName>
        <fullName evidence="10">Two component transcriptional regulator, winged helix family</fullName>
    </submittedName>
</protein>
<evidence type="ECO:0000256" key="4">
    <source>
        <dbReference type="ARBA" id="ARBA00023125"/>
    </source>
</evidence>
<sequence>MKILVLEDNERLSNVIKQALVNENYKVDCFYDGEKASEALGNGYSCFILDINVPNLDGISILEYIRFNHAKTPVIIISSNHDLEKVQTSYEKGCDDYLKKPFYILELVQKVKKLCVVPKQYLQFDENCKYDFINHKLYKDNEEIELTKKEILFLELFSNNLHHVATYDELEEYVWEGEETTLVNIRSMIKRLRKKLPEDGIIIVKGLGYSLNKDVKIY</sequence>
<keyword evidence="1 6" id="KW-0597">Phosphoprotein</keyword>